<dbReference type="PANTHER" id="PTHR45947">
    <property type="entry name" value="SULFOQUINOVOSYL TRANSFERASE SQD2"/>
    <property type="match status" value="1"/>
</dbReference>
<accession>A0A257T9X3</accession>
<keyword evidence="2" id="KW-0808">Transferase</keyword>
<dbReference type="AlphaFoldDB" id="A0A257T9X3"/>
<dbReference type="SUPFAM" id="SSF53756">
    <property type="entry name" value="UDP-Glycosyltransferase/glycogen phosphorylase"/>
    <property type="match status" value="1"/>
</dbReference>
<dbReference type="Proteomes" id="UP000216779">
    <property type="component" value="Unassembled WGS sequence"/>
</dbReference>
<dbReference type="PANTHER" id="PTHR45947:SF3">
    <property type="entry name" value="SULFOQUINOVOSYL TRANSFERASE SQD2"/>
    <property type="match status" value="1"/>
</dbReference>
<evidence type="ECO:0000313" key="2">
    <source>
        <dbReference type="EMBL" id="OYV82328.1"/>
    </source>
</evidence>
<dbReference type="EMBL" id="NCBC01000046">
    <property type="protein sequence ID" value="OYV82328.1"/>
    <property type="molecule type" value="Genomic_DNA"/>
</dbReference>
<dbReference type="Gene3D" id="3.40.50.2000">
    <property type="entry name" value="Glycogen Phosphorylase B"/>
    <property type="match status" value="2"/>
</dbReference>
<name>A0A257T9X3_9PROT</name>
<dbReference type="InterPro" id="IPR028098">
    <property type="entry name" value="Glyco_trans_4-like_N"/>
</dbReference>
<evidence type="ECO:0000313" key="3">
    <source>
        <dbReference type="Proteomes" id="UP000216779"/>
    </source>
</evidence>
<evidence type="ECO:0000259" key="1">
    <source>
        <dbReference type="Pfam" id="PF13439"/>
    </source>
</evidence>
<sequence>MIATPRLLWVGTNPGGGGTETHMITLSRALAEQGAEMHCLVHPQGRIAQVLETAPVTRHFGVFRNSADPGGIRALHRAIRIVQPDWVIGSFSKEYWPLALVSRSAGRPLALFRHMDLQLRPSTRWLLSRWPLRLFAISNYLRDRLILQGLPAKRVEVLANPLHLNDFQRDPEARREQRRTLGLAENDFVVGFVGAWHRGKGVFMLADAIDAAQAVDPRVHGLWLGGGAHEADLRTRLRDKPWHHLLGWQDPVTPWYSVMDTLALPSIEPDTFGRVCLEAQACATPVLGAAMGGIPESFAPDRSGLLLMAGAAVEWRDAILRLVADVPLRARLAAAGPDYARRFDADVIARDFLATLAR</sequence>
<dbReference type="CDD" id="cd03801">
    <property type="entry name" value="GT4_PimA-like"/>
    <property type="match status" value="1"/>
</dbReference>
<gene>
    <name evidence="2" type="ORF">B7Z70_02505</name>
</gene>
<comment type="caution">
    <text evidence="2">The sequence shown here is derived from an EMBL/GenBank/DDBJ whole genome shotgun (WGS) entry which is preliminary data.</text>
</comment>
<proteinExistence type="predicted"/>
<dbReference type="InterPro" id="IPR050194">
    <property type="entry name" value="Glycosyltransferase_grp1"/>
</dbReference>
<reference evidence="2 3" key="1">
    <citation type="submission" date="2017-03" db="EMBL/GenBank/DDBJ databases">
        <title>Lifting the veil on microbial sulfur biogeochemistry in mining wastewaters.</title>
        <authorList>
            <person name="Kantor R.S."/>
            <person name="Colenbrander Nelson T."/>
            <person name="Marshall S."/>
            <person name="Bennett D."/>
            <person name="Apte S."/>
            <person name="Camacho D."/>
            <person name="Thomas B.C."/>
            <person name="Warren L.A."/>
            <person name="Banfield J.F."/>
        </authorList>
    </citation>
    <scope>NUCLEOTIDE SEQUENCE [LARGE SCALE GENOMIC DNA]</scope>
    <source>
        <strain evidence="2">21-59-9</strain>
    </source>
</reference>
<organism evidence="2 3">
    <name type="scientific">Acidithiobacillus ferrivorans</name>
    <dbReference type="NCBI Taxonomy" id="160808"/>
    <lineage>
        <taxon>Bacteria</taxon>
        <taxon>Pseudomonadati</taxon>
        <taxon>Pseudomonadota</taxon>
        <taxon>Acidithiobacillia</taxon>
        <taxon>Acidithiobacillales</taxon>
        <taxon>Acidithiobacillaceae</taxon>
        <taxon>Acidithiobacillus</taxon>
    </lineage>
</organism>
<dbReference type="Pfam" id="PF13692">
    <property type="entry name" value="Glyco_trans_1_4"/>
    <property type="match status" value="1"/>
</dbReference>
<dbReference type="Pfam" id="PF13439">
    <property type="entry name" value="Glyco_transf_4"/>
    <property type="match status" value="1"/>
</dbReference>
<protein>
    <submittedName>
        <fullName evidence="2">Glycosyl transferase family 1</fullName>
    </submittedName>
</protein>
<feature type="domain" description="Glycosyltransferase subfamily 4-like N-terminal" evidence="1">
    <location>
        <begin position="17"/>
        <end position="163"/>
    </location>
</feature>
<dbReference type="GO" id="GO:0016758">
    <property type="term" value="F:hexosyltransferase activity"/>
    <property type="evidence" value="ECO:0007669"/>
    <property type="project" value="TreeGrafter"/>
</dbReference>